<sequence>MLPMPKDNSLFIPLETENFLFLVQRVFFGFSVCLHIPALFCLIKETPAHQAQIKPNLILVQIAVIVIDLFDTIFFEIVPIAEAFLGYCKGLLCRVLQPTVVSNKTSTIEEQACVYASLVLQDDDAKFFSHFAEQKIKAAGGTRVLVAKGIITCVGLYVYTITALGAATLTCILARHQALMPEESRWKLGQNIRRAILIGLPIPFFLPPTVFVVSPFSAEESERLLNESRYDLYWVRERGPYFKLPENTILHVTAWASIFNLFGVIVVTMSPFVHMFYVLNQEAGKSDRTKQLVRRSLQRLFVQLNVPLLFLVVPLIIFFVQMETRIFPFMFPVITMFTVCLHPICHNLVLLFVMPTYRKAIAKGLRKLSGMRASNVVKSPLNSVKSVKSVK</sequence>
<dbReference type="PANTHER" id="PTHR22941:SF26">
    <property type="entry name" value="SERPENTINE RECEPTOR, CLASS H"/>
    <property type="match status" value="1"/>
</dbReference>
<reference evidence="2" key="1">
    <citation type="journal article" date="2008" name="Nat. Genet.">
        <title>The Pristionchus pacificus genome provides a unique perspective on nematode lifestyle and parasitism.</title>
        <authorList>
            <person name="Dieterich C."/>
            <person name="Clifton S.W."/>
            <person name="Schuster L.N."/>
            <person name="Chinwalla A."/>
            <person name="Delehaunty K."/>
            <person name="Dinkelacker I."/>
            <person name="Fulton L."/>
            <person name="Fulton R."/>
            <person name="Godfrey J."/>
            <person name="Minx P."/>
            <person name="Mitreva M."/>
            <person name="Roeseler W."/>
            <person name="Tian H."/>
            <person name="Witte H."/>
            <person name="Yang S.P."/>
            <person name="Wilson R.K."/>
            <person name="Sommer R.J."/>
        </authorList>
    </citation>
    <scope>NUCLEOTIDE SEQUENCE [LARGE SCALE GENOMIC DNA]</scope>
    <source>
        <strain evidence="2">PS312</strain>
    </source>
</reference>
<evidence type="ECO:0000313" key="2">
    <source>
        <dbReference type="Proteomes" id="UP000005239"/>
    </source>
</evidence>
<name>A0A2A6BVQ9_PRIPA</name>
<gene>
    <name evidence="1" type="primary">WBGene00281090</name>
</gene>
<dbReference type="SUPFAM" id="SSF81321">
    <property type="entry name" value="Family A G protein-coupled receptor-like"/>
    <property type="match status" value="1"/>
</dbReference>
<organism evidence="1 2">
    <name type="scientific">Pristionchus pacificus</name>
    <name type="common">Parasitic nematode worm</name>
    <dbReference type="NCBI Taxonomy" id="54126"/>
    <lineage>
        <taxon>Eukaryota</taxon>
        <taxon>Metazoa</taxon>
        <taxon>Ecdysozoa</taxon>
        <taxon>Nematoda</taxon>
        <taxon>Chromadorea</taxon>
        <taxon>Rhabditida</taxon>
        <taxon>Rhabditina</taxon>
        <taxon>Diplogasteromorpha</taxon>
        <taxon>Diplogasteroidea</taxon>
        <taxon>Neodiplogasteridae</taxon>
        <taxon>Pristionchus</taxon>
    </lineage>
</organism>
<reference evidence="1" key="2">
    <citation type="submission" date="2022-06" db="UniProtKB">
        <authorList>
            <consortium name="EnsemblMetazoa"/>
        </authorList>
    </citation>
    <scope>IDENTIFICATION</scope>
    <source>
        <strain evidence="1">PS312</strain>
    </source>
</reference>
<protein>
    <submittedName>
        <fullName evidence="1">G protein-coupled receptor</fullName>
    </submittedName>
</protein>
<accession>A0A8R1Z0V3</accession>
<dbReference type="AlphaFoldDB" id="A0A2A6BVQ9"/>
<dbReference type="Pfam" id="PF10318">
    <property type="entry name" value="7TM_GPCR_Srh"/>
    <property type="match status" value="2"/>
</dbReference>
<dbReference type="PANTHER" id="PTHR22941">
    <property type="entry name" value="SERPENTINE RECEPTOR"/>
    <property type="match status" value="1"/>
</dbReference>
<dbReference type="EnsemblMetazoa" id="PPA42721.1">
    <property type="protein sequence ID" value="PPA42721.1"/>
    <property type="gene ID" value="WBGene00281090"/>
</dbReference>
<dbReference type="OrthoDB" id="2194681at2759"/>
<dbReference type="InterPro" id="IPR019422">
    <property type="entry name" value="7TM_GPCR_serpentine_rcpt_Srh"/>
</dbReference>
<dbReference type="InterPro" id="IPR053220">
    <property type="entry name" value="Nematode_rcpt-like_serp_H"/>
</dbReference>
<dbReference type="Proteomes" id="UP000005239">
    <property type="component" value="Unassembled WGS sequence"/>
</dbReference>
<accession>A0A2A6BVQ9</accession>
<proteinExistence type="predicted"/>
<keyword evidence="2" id="KW-1185">Reference proteome</keyword>
<evidence type="ECO:0000313" key="1">
    <source>
        <dbReference type="EnsemblMetazoa" id="PPA42721.1"/>
    </source>
</evidence>